<dbReference type="InterPro" id="IPR036396">
    <property type="entry name" value="Cyt_P450_sf"/>
</dbReference>
<dbReference type="Gene3D" id="1.10.630.10">
    <property type="entry name" value="Cytochrome P450"/>
    <property type="match status" value="1"/>
</dbReference>
<evidence type="ECO:0000313" key="9">
    <source>
        <dbReference type="Proteomes" id="UP000320580"/>
    </source>
</evidence>
<dbReference type="GO" id="GO:0004497">
    <property type="term" value="F:monooxygenase activity"/>
    <property type="evidence" value="ECO:0007669"/>
    <property type="project" value="UniProtKB-KW"/>
</dbReference>
<evidence type="ECO:0000256" key="2">
    <source>
        <dbReference type="ARBA" id="ARBA00022617"/>
    </source>
</evidence>
<evidence type="ECO:0000256" key="7">
    <source>
        <dbReference type="RuleBase" id="RU000461"/>
    </source>
</evidence>
<dbReference type="SUPFAM" id="SSF48264">
    <property type="entry name" value="Cytochrome P450"/>
    <property type="match status" value="1"/>
</dbReference>
<dbReference type="FunFam" id="1.10.630.10:FF:000018">
    <property type="entry name" value="Cytochrome P450 monooxygenase"/>
    <property type="match status" value="1"/>
</dbReference>
<dbReference type="CDD" id="cd11029">
    <property type="entry name" value="CYP107-like"/>
    <property type="match status" value="1"/>
</dbReference>
<keyword evidence="2 7" id="KW-0349">Heme</keyword>
<dbReference type="PANTHER" id="PTHR46696">
    <property type="entry name" value="P450, PUTATIVE (EUROFUNG)-RELATED"/>
    <property type="match status" value="1"/>
</dbReference>
<keyword evidence="6 7" id="KW-0503">Monooxygenase</keyword>
<dbReference type="PRINTS" id="PR00385">
    <property type="entry name" value="P450"/>
</dbReference>
<dbReference type="AlphaFoldDB" id="A0A5B8J7V5"/>
<dbReference type="PROSITE" id="PS00086">
    <property type="entry name" value="CYTOCHROME_P450"/>
    <property type="match status" value="1"/>
</dbReference>
<comment type="similarity">
    <text evidence="1 7">Belongs to the cytochrome P450 family.</text>
</comment>
<dbReference type="GO" id="GO:0020037">
    <property type="term" value="F:heme binding"/>
    <property type="evidence" value="ECO:0007669"/>
    <property type="project" value="InterPro"/>
</dbReference>
<evidence type="ECO:0000256" key="5">
    <source>
        <dbReference type="ARBA" id="ARBA00023004"/>
    </source>
</evidence>
<evidence type="ECO:0000256" key="6">
    <source>
        <dbReference type="ARBA" id="ARBA00023033"/>
    </source>
</evidence>
<evidence type="ECO:0000256" key="4">
    <source>
        <dbReference type="ARBA" id="ARBA00023002"/>
    </source>
</evidence>
<evidence type="ECO:0000313" key="8">
    <source>
        <dbReference type="EMBL" id="QDY77336.1"/>
    </source>
</evidence>
<name>A0A5B8J7V5_9ACTN</name>
<dbReference type="InterPro" id="IPR001128">
    <property type="entry name" value="Cyt_P450"/>
</dbReference>
<sequence length="419" mass="45324">MTATQTGIESPAEPLPVAIDPFGADIPAESARLRALGPVVPVELPGGIPAWAPTSYDTLRTLILDPRVSKDPRKHWARFEEIAARPSWGWILGWVGVINMLSTYGPDHTRLRKLVAPSFTARRTESMRPRVEAITEQLLTALDEAAARGETVDLRAGYAQPLPMRIVCELFGVPDHLVGDVGRLVTAIIDTTDPSPEHAASVQRQIGTVLPALIAYKAEHPGDDMTTELIRVHDEEGDRLSDEELVCTLLLVIGAGYETTVNLIGNAVVLLLRHPEQLAAVRAGEIGWDAVVDEVLRVAPSIASLPLRFAVTDIDIAGVTIPAGDAILTTYAAAGHDPAHYGDDAAAFDVHRGADDSLAFGIGVHRCIGAPLARVEALTALPRLFERFPEMRLGVEPERLKQVPSFIAYGWQEIPIVLR</sequence>
<dbReference type="InterPro" id="IPR017972">
    <property type="entry name" value="Cyt_P450_CS"/>
</dbReference>
<protein>
    <submittedName>
        <fullName evidence="8">Cytochrome P450</fullName>
    </submittedName>
</protein>
<dbReference type="Proteomes" id="UP000320580">
    <property type="component" value="Chromosome"/>
</dbReference>
<organism evidence="8 9">
    <name type="scientific">Streptomyces qinzhouensis</name>
    <dbReference type="NCBI Taxonomy" id="2599401"/>
    <lineage>
        <taxon>Bacteria</taxon>
        <taxon>Bacillati</taxon>
        <taxon>Actinomycetota</taxon>
        <taxon>Actinomycetes</taxon>
        <taxon>Kitasatosporales</taxon>
        <taxon>Streptomycetaceae</taxon>
        <taxon>Streptomyces</taxon>
    </lineage>
</organism>
<dbReference type="RefSeq" id="WP_146480674.1">
    <property type="nucleotide sequence ID" value="NZ_CP042266.1"/>
</dbReference>
<dbReference type="PANTHER" id="PTHR46696:SF1">
    <property type="entry name" value="CYTOCHROME P450 YJIB-RELATED"/>
    <property type="match status" value="1"/>
</dbReference>
<keyword evidence="4 7" id="KW-0560">Oxidoreductase</keyword>
<reference evidence="8 9" key="1">
    <citation type="submission" date="2019-07" db="EMBL/GenBank/DDBJ databases">
        <authorList>
            <person name="Zhu P."/>
        </authorList>
    </citation>
    <scope>NUCLEOTIDE SEQUENCE [LARGE SCALE GENOMIC DNA]</scope>
    <source>
        <strain evidence="8 9">SSL-25</strain>
    </source>
</reference>
<dbReference type="GO" id="GO:0016705">
    <property type="term" value="F:oxidoreductase activity, acting on paired donors, with incorporation or reduction of molecular oxygen"/>
    <property type="evidence" value="ECO:0007669"/>
    <property type="project" value="InterPro"/>
</dbReference>
<keyword evidence="3 7" id="KW-0479">Metal-binding</keyword>
<dbReference type="PRINTS" id="PR00359">
    <property type="entry name" value="BP450"/>
</dbReference>
<dbReference type="GO" id="GO:0005506">
    <property type="term" value="F:iron ion binding"/>
    <property type="evidence" value="ECO:0007669"/>
    <property type="project" value="InterPro"/>
</dbReference>
<accession>A0A5B8J7V5</accession>
<dbReference type="KEGG" id="sqz:FQU76_13310"/>
<proteinExistence type="inferred from homology"/>
<dbReference type="InterPro" id="IPR002397">
    <property type="entry name" value="Cyt_P450_B"/>
</dbReference>
<evidence type="ECO:0000256" key="3">
    <source>
        <dbReference type="ARBA" id="ARBA00022723"/>
    </source>
</evidence>
<dbReference type="EMBL" id="CP042266">
    <property type="protein sequence ID" value="QDY77336.1"/>
    <property type="molecule type" value="Genomic_DNA"/>
</dbReference>
<evidence type="ECO:0000256" key="1">
    <source>
        <dbReference type="ARBA" id="ARBA00010617"/>
    </source>
</evidence>
<gene>
    <name evidence="8" type="ORF">FQU76_13310</name>
</gene>
<dbReference type="Pfam" id="PF00067">
    <property type="entry name" value="p450"/>
    <property type="match status" value="2"/>
</dbReference>
<keyword evidence="9" id="KW-1185">Reference proteome</keyword>
<dbReference type="OrthoDB" id="5500002at2"/>
<keyword evidence="5 7" id="KW-0408">Iron</keyword>